<gene>
    <name evidence="3" type="ORF">OSB52_03995</name>
</gene>
<keyword evidence="2" id="KW-1133">Transmembrane helix</keyword>
<proteinExistence type="predicted"/>
<organism evidence="3 4">
    <name type="scientific">Gordonia aquimaris</name>
    <dbReference type="NCBI Taxonomy" id="2984863"/>
    <lineage>
        <taxon>Bacteria</taxon>
        <taxon>Bacillati</taxon>
        <taxon>Actinomycetota</taxon>
        <taxon>Actinomycetes</taxon>
        <taxon>Mycobacteriales</taxon>
        <taxon>Gordoniaceae</taxon>
        <taxon>Gordonia</taxon>
    </lineage>
</organism>
<dbReference type="RefSeq" id="WP_266060303.1">
    <property type="nucleotide sequence ID" value="NZ_JAPKFM010000003.1"/>
</dbReference>
<evidence type="ECO:0000313" key="3">
    <source>
        <dbReference type="EMBL" id="MCX2963250.1"/>
    </source>
</evidence>
<feature type="transmembrane region" description="Helical" evidence="2">
    <location>
        <begin position="71"/>
        <end position="95"/>
    </location>
</feature>
<evidence type="ECO:0000256" key="1">
    <source>
        <dbReference type="SAM" id="MobiDB-lite"/>
    </source>
</evidence>
<sequence>MPVETKEELNRPDDDAVGAEHNQVMPQPGLSLGIVVGLPVVALGTLGWAWLNRTTPVVIDGLNDTLSVLRQTTAMVGVTAGLVVAYLTAGAYRAVNSTRTKFMAYTSPTLVAAAIAGFVAWRRSDSRDVFQGAATEQAIPGSSNVQSAASVAWVISCIALVALAVVAARSYLPFYYLLSDEPVPRRPMRTAIATLLAAAVIGSATLAIATYRPSPYEGETAAGVSIPPLPDSPGREGYTIEPSRDFTIAGAGYAVVASHTDGVATKSHETIEGHGGSDGERLWWFAARNSDVLDLTSTGTGESSVLIAHISGQGQQGIAGEPFIGLDATTGERLWTKWFTSLLDSRQPFVMVADDVLLLRDQSDEAPATTVAAPHEQWTAISPRTGEVMWTRPLPDHCETRARAADNAIVMTTCDGDPDLIASVLDPRTGDALREIRESYLGIDIAQDTIVSLADTRGTHAVVTFRPTSGPYTDGVQALVDIGTGRVVHRFPDAATARFIDESSILVQTYRMGHGNYSLSIFDSGSRTTTPTGLYVGDKTYSGSPPWVALGDSWLGAAAETPVDIADSRVGAARWDYSAWVVDEAGEHTLLPNPCSSYDGGLPQLMPGALLIGCGNELTAMN</sequence>
<dbReference type="SUPFAM" id="SSF50998">
    <property type="entry name" value="Quinoprotein alcohol dehydrogenase-like"/>
    <property type="match status" value="1"/>
</dbReference>
<evidence type="ECO:0000313" key="4">
    <source>
        <dbReference type="Proteomes" id="UP001143347"/>
    </source>
</evidence>
<feature type="region of interest" description="Disordered" evidence="1">
    <location>
        <begin position="1"/>
        <end position="21"/>
    </location>
</feature>
<dbReference type="EMBL" id="JAPKFM010000003">
    <property type="protein sequence ID" value="MCX2963250.1"/>
    <property type="molecule type" value="Genomic_DNA"/>
</dbReference>
<evidence type="ECO:0000256" key="2">
    <source>
        <dbReference type="SAM" id="Phobius"/>
    </source>
</evidence>
<keyword evidence="4" id="KW-1185">Reference proteome</keyword>
<comment type="caution">
    <text evidence="3">The sequence shown here is derived from an EMBL/GenBank/DDBJ whole genome shotgun (WGS) entry which is preliminary data.</text>
</comment>
<name>A0A9X3D213_9ACTN</name>
<reference evidence="3" key="1">
    <citation type="submission" date="2022-10" db="EMBL/GenBank/DDBJ databases">
        <title>WGS of marine actinomycetes from Thailand.</title>
        <authorList>
            <person name="Thawai C."/>
        </authorList>
    </citation>
    <scope>NUCLEOTIDE SEQUENCE</scope>
    <source>
        <strain evidence="3">SW21</strain>
    </source>
</reference>
<dbReference type="AlphaFoldDB" id="A0A9X3D213"/>
<dbReference type="InterPro" id="IPR015943">
    <property type="entry name" value="WD40/YVTN_repeat-like_dom_sf"/>
</dbReference>
<keyword evidence="2" id="KW-0812">Transmembrane</keyword>
<keyword evidence="2" id="KW-0472">Membrane</keyword>
<feature type="transmembrane region" description="Helical" evidence="2">
    <location>
        <begin position="190"/>
        <end position="211"/>
    </location>
</feature>
<dbReference type="InterPro" id="IPR011047">
    <property type="entry name" value="Quinoprotein_ADH-like_sf"/>
</dbReference>
<dbReference type="Gene3D" id="2.130.10.10">
    <property type="entry name" value="YVTN repeat-like/Quinoprotein amine dehydrogenase"/>
    <property type="match status" value="1"/>
</dbReference>
<accession>A0A9X3D213</accession>
<feature type="transmembrane region" description="Helical" evidence="2">
    <location>
        <begin position="151"/>
        <end position="178"/>
    </location>
</feature>
<feature type="compositionally biased region" description="Basic and acidic residues" evidence="1">
    <location>
        <begin position="1"/>
        <end position="14"/>
    </location>
</feature>
<feature type="transmembrane region" description="Helical" evidence="2">
    <location>
        <begin position="30"/>
        <end position="51"/>
    </location>
</feature>
<dbReference type="Proteomes" id="UP001143347">
    <property type="component" value="Unassembled WGS sequence"/>
</dbReference>
<feature type="transmembrane region" description="Helical" evidence="2">
    <location>
        <begin position="102"/>
        <end position="121"/>
    </location>
</feature>
<protein>
    <submittedName>
        <fullName evidence="3">Uncharacterized protein</fullName>
    </submittedName>
</protein>